<dbReference type="Proteomes" id="UP000649617">
    <property type="component" value="Unassembled WGS sequence"/>
</dbReference>
<keyword evidence="2" id="KW-1185">Reference proteome</keyword>
<evidence type="ECO:0000313" key="2">
    <source>
        <dbReference type="Proteomes" id="UP000649617"/>
    </source>
</evidence>
<dbReference type="OrthoDB" id="310870at2759"/>
<feature type="non-terminal residue" evidence="1">
    <location>
        <position position="85"/>
    </location>
</feature>
<dbReference type="EMBL" id="CAJNIZ010043966">
    <property type="protein sequence ID" value="CAE7674057.1"/>
    <property type="molecule type" value="Genomic_DNA"/>
</dbReference>
<organism evidence="1 2">
    <name type="scientific">Symbiodinium pilosum</name>
    <name type="common">Dinoflagellate</name>
    <dbReference type="NCBI Taxonomy" id="2952"/>
    <lineage>
        <taxon>Eukaryota</taxon>
        <taxon>Sar</taxon>
        <taxon>Alveolata</taxon>
        <taxon>Dinophyceae</taxon>
        <taxon>Suessiales</taxon>
        <taxon>Symbiodiniaceae</taxon>
        <taxon>Symbiodinium</taxon>
    </lineage>
</organism>
<comment type="caution">
    <text evidence="1">The sequence shown here is derived from an EMBL/GenBank/DDBJ whole genome shotgun (WGS) entry which is preliminary data.</text>
</comment>
<dbReference type="AlphaFoldDB" id="A0A812W7B3"/>
<evidence type="ECO:0000313" key="1">
    <source>
        <dbReference type="EMBL" id="CAE7674057.1"/>
    </source>
</evidence>
<accession>A0A812W7B3</accession>
<proteinExistence type="predicted"/>
<reference evidence="1" key="1">
    <citation type="submission" date="2021-02" db="EMBL/GenBank/DDBJ databases">
        <authorList>
            <person name="Dougan E. K."/>
            <person name="Rhodes N."/>
            <person name="Thang M."/>
            <person name="Chan C."/>
        </authorList>
    </citation>
    <scope>NUCLEOTIDE SEQUENCE</scope>
</reference>
<protein>
    <submittedName>
        <fullName evidence="1">Trpm2 protein</fullName>
    </submittedName>
</protein>
<gene>
    <name evidence="1" type="primary">Trpm2</name>
    <name evidence="1" type="ORF">SPIL2461_LOCUS18650</name>
</gene>
<name>A0A812W7B3_SYMPI</name>
<feature type="non-terminal residue" evidence="1">
    <location>
        <position position="1"/>
    </location>
</feature>
<sequence>QPCKGGSVWQRTFSEDGKVHDPERSLRPPNRCRYASAELAFDSGTSQYCLISHEAEPEDLLETIVCPEWGLRSPNLILSIMGGAG</sequence>